<gene>
    <name evidence="1" type="ORF">POTOM_052489</name>
</gene>
<dbReference type="Proteomes" id="UP000886885">
    <property type="component" value="Chromosome 16D"/>
</dbReference>
<evidence type="ECO:0000313" key="1">
    <source>
        <dbReference type="EMBL" id="KAG6743787.1"/>
    </source>
</evidence>
<accession>A0A8X7Y6I9</accession>
<protein>
    <submittedName>
        <fullName evidence="1">Uncharacterized protein</fullName>
    </submittedName>
</protein>
<evidence type="ECO:0000313" key="2">
    <source>
        <dbReference type="Proteomes" id="UP000886885"/>
    </source>
</evidence>
<name>A0A8X7Y6I9_POPTO</name>
<organism evidence="1 2">
    <name type="scientific">Populus tomentosa</name>
    <name type="common">Chinese white poplar</name>
    <dbReference type="NCBI Taxonomy" id="118781"/>
    <lineage>
        <taxon>Eukaryota</taxon>
        <taxon>Viridiplantae</taxon>
        <taxon>Streptophyta</taxon>
        <taxon>Embryophyta</taxon>
        <taxon>Tracheophyta</taxon>
        <taxon>Spermatophyta</taxon>
        <taxon>Magnoliopsida</taxon>
        <taxon>eudicotyledons</taxon>
        <taxon>Gunneridae</taxon>
        <taxon>Pentapetalae</taxon>
        <taxon>rosids</taxon>
        <taxon>fabids</taxon>
        <taxon>Malpighiales</taxon>
        <taxon>Salicaceae</taxon>
        <taxon>Saliceae</taxon>
        <taxon>Populus</taxon>
    </lineage>
</organism>
<keyword evidence="2" id="KW-1185">Reference proteome</keyword>
<dbReference type="OrthoDB" id="1926966at2759"/>
<sequence>MKASLKFREEQNPVFRAKVPLNILGLPFQSGIIAGESKELSLNLSTFFQSGPSIKIAYRPNDTWNPFSLVIKTGTGHFGSPVSSSMIMSAEFNLLSKGNSNLNPSFMLHFKPQFGDFSIKKSQSSTHVSHLTGSILNGGASSDDHGSIEAVEAATPTPDVVDGLFCGKRFTVLPPVTASAVAGLFSGVEVTAKTRLPVRSKAVVSFRWGVRVPAEIKSGGESTARINFRTVPVFVMNKIGIEHVDGRDERSKKAGTTGKVEMDSGNAEVAEACLGVKRQLEVLQSENGHLRKAVEELSEEIGGGKLLVGSPIAGSAVDKLQEITGYVSIGYPFGLTASILFARHSEMEGPNYDAQMVDLILGFLASLKGSTA</sequence>
<comment type="caution">
    <text evidence="1">The sequence shown here is derived from an EMBL/GenBank/DDBJ whole genome shotgun (WGS) entry which is preliminary data.</text>
</comment>
<dbReference type="PANTHER" id="PTHR34285:SF3">
    <property type="entry name" value="OS08G0510800 PROTEIN"/>
    <property type="match status" value="1"/>
</dbReference>
<dbReference type="PANTHER" id="PTHR34285">
    <property type="entry name" value="OS08G0510800 PROTEIN"/>
    <property type="match status" value="1"/>
</dbReference>
<dbReference type="EMBL" id="JAAWWB010000032">
    <property type="protein sequence ID" value="KAG6743787.1"/>
    <property type="molecule type" value="Genomic_DNA"/>
</dbReference>
<reference evidence="1" key="1">
    <citation type="journal article" date="2020" name="bioRxiv">
        <title>Hybrid origin of Populus tomentosa Carr. identified through genome sequencing and phylogenomic analysis.</title>
        <authorList>
            <person name="An X."/>
            <person name="Gao K."/>
            <person name="Chen Z."/>
            <person name="Li J."/>
            <person name="Yang X."/>
            <person name="Yang X."/>
            <person name="Zhou J."/>
            <person name="Guo T."/>
            <person name="Zhao T."/>
            <person name="Huang S."/>
            <person name="Miao D."/>
            <person name="Khan W.U."/>
            <person name="Rao P."/>
            <person name="Ye M."/>
            <person name="Lei B."/>
            <person name="Liao W."/>
            <person name="Wang J."/>
            <person name="Ji L."/>
            <person name="Li Y."/>
            <person name="Guo B."/>
            <person name="Mustafa N.S."/>
            <person name="Li S."/>
            <person name="Yun Q."/>
            <person name="Keller S.R."/>
            <person name="Mao J."/>
            <person name="Zhang R."/>
            <person name="Strauss S.H."/>
        </authorList>
    </citation>
    <scope>NUCLEOTIDE SEQUENCE</scope>
    <source>
        <strain evidence="1">GM15</strain>
        <tissue evidence="1">Leaf</tissue>
    </source>
</reference>
<dbReference type="AlphaFoldDB" id="A0A8X7Y6I9"/>
<proteinExistence type="predicted"/>